<gene>
    <name evidence="2" type="ORF">DU502_16300</name>
</gene>
<keyword evidence="3" id="KW-1185">Reference proteome</keyword>
<reference evidence="2 3" key="1">
    <citation type="submission" date="2018-07" db="EMBL/GenBank/DDBJ databases">
        <title>Genome sequences of Haloplanus aerogenes JCM 16430T.</title>
        <authorList>
            <person name="Kim Y.B."/>
            <person name="Roh S.W."/>
        </authorList>
    </citation>
    <scope>NUCLEOTIDE SEQUENCE [LARGE SCALE GENOMIC DNA]</scope>
    <source>
        <strain evidence="2 3">JCM 16430</strain>
    </source>
</reference>
<evidence type="ECO:0000313" key="2">
    <source>
        <dbReference type="EMBL" id="AZH26838.1"/>
    </source>
</evidence>
<dbReference type="RefSeq" id="WP_124897103.1">
    <property type="nucleotide sequence ID" value="NZ_CP034145.1"/>
</dbReference>
<proteinExistence type="predicted"/>
<organism evidence="2 3">
    <name type="scientific">Haloplanus aerogenes</name>
    <dbReference type="NCBI Taxonomy" id="660522"/>
    <lineage>
        <taxon>Archaea</taxon>
        <taxon>Methanobacteriati</taxon>
        <taxon>Methanobacteriota</taxon>
        <taxon>Stenosarchaea group</taxon>
        <taxon>Halobacteria</taxon>
        <taxon>Halobacteriales</taxon>
        <taxon>Haloferacaceae</taxon>
        <taxon>Haloplanus</taxon>
    </lineage>
</organism>
<feature type="transmembrane region" description="Helical" evidence="1">
    <location>
        <begin position="58"/>
        <end position="79"/>
    </location>
</feature>
<protein>
    <submittedName>
        <fullName evidence="2">Uncharacterized protein</fullName>
    </submittedName>
</protein>
<keyword evidence="1" id="KW-1133">Transmembrane helix</keyword>
<evidence type="ECO:0000313" key="3">
    <source>
        <dbReference type="Proteomes" id="UP000282007"/>
    </source>
</evidence>
<name>A0A3G8QYY3_9EURY</name>
<evidence type="ECO:0000256" key="1">
    <source>
        <dbReference type="SAM" id="Phobius"/>
    </source>
</evidence>
<dbReference type="AlphaFoldDB" id="A0A3G8QYY3"/>
<accession>A0A3G8QYY3</accession>
<dbReference type="GeneID" id="38472880"/>
<keyword evidence="1" id="KW-0472">Membrane</keyword>
<sequence length="87" mass="9451">MGDLTMSELKPLAAASGMASGVWAVFEFGLLNLDSLLGVFVPLAYRIAPRVSWLPQDALNYTVFLLSVVFVAFALARLAGRAYERIT</sequence>
<dbReference type="EMBL" id="CP034145">
    <property type="protein sequence ID" value="AZH26838.1"/>
    <property type="molecule type" value="Genomic_DNA"/>
</dbReference>
<keyword evidence="1" id="KW-0812">Transmembrane</keyword>
<dbReference type="Proteomes" id="UP000282007">
    <property type="component" value="Chromosome"/>
</dbReference>
<feature type="transmembrane region" description="Helical" evidence="1">
    <location>
        <begin position="12"/>
        <end position="33"/>
    </location>
</feature>
<dbReference type="KEGG" id="haer:DU502_16300"/>